<dbReference type="PROSITE" id="PS51186">
    <property type="entry name" value="GNAT"/>
    <property type="match status" value="1"/>
</dbReference>
<feature type="domain" description="N-acetyltransferase" evidence="3">
    <location>
        <begin position="2"/>
        <end position="166"/>
    </location>
</feature>
<dbReference type="SUPFAM" id="SSF55729">
    <property type="entry name" value="Acyl-CoA N-acyltransferases (Nat)"/>
    <property type="match status" value="1"/>
</dbReference>
<dbReference type="AlphaFoldDB" id="A0A9W6P5G2"/>
<organism evidence="4 5">
    <name type="scientific">Nocardiopsis ansamitocini</name>
    <dbReference type="NCBI Taxonomy" id="1670832"/>
    <lineage>
        <taxon>Bacteria</taxon>
        <taxon>Bacillati</taxon>
        <taxon>Actinomycetota</taxon>
        <taxon>Actinomycetes</taxon>
        <taxon>Streptosporangiales</taxon>
        <taxon>Nocardiopsidaceae</taxon>
        <taxon>Nocardiopsis</taxon>
    </lineage>
</organism>
<dbReference type="CDD" id="cd04301">
    <property type="entry name" value="NAT_SF"/>
    <property type="match status" value="1"/>
</dbReference>
<proteinExistence type="predicted"/>
<dbReference type="Proteomes" id="UP001165092">
    <property type="component" value="Unassembled WGS sequence"/>
</dbReference>
<sequence length="169" mass="18994">MTTIRAARQSDAESMGRIFHAAAMAGWSGFLPVEELAARKPDGTPYVQAIRALETTVFVAENTDGEVVGFAITRQSLDADAARGTAELHMFYVHPDHWGQGAARHLMAEVLRSFQEQGYREATLWTALDNHRPRAFYRTSGWSLDGRRRSTTRYGVTFTELRHRIHCVA</sequence>
<gene>
    <name evidence="4" type="ORF">Nans01_20950</name>
</gene>
<reference evidence="4" key="1">
    <citation type="submission" date="2023-02" db="EMBL/GenBank/DDBJ databases">
        <title>Nocardiopsis ansamitocini NBRC 112285.</title>
        <authorList>
            <person name="Ichikawa N."/>
            <person name="Sato H."/>
            <person name="Tonouchi N."/>
        </authorList>
    </citation>
    <scope>NUCLEOTIDE SEQUENCE</scope>
    <source>
        <strain evidence="4">NBRC 112285</strain>
    </source>
</reference>
<dbReference type="InterPro" id="IPR000182">
    <property type="entry name" value="GNAT_dom"/>
</dbReference>
<dbReference type="GO" id="GO:0016747">
    <property type="term" value="F:acyltransferase activity, transferring groups other than amino-acyl groups"/>
    <property type="evidence" value="ECO:0007669"/>
    <property type="project" value="InterPro"/>
</dbReference>
<evidence type="ECO:0000256" key="1">
    <source>
        <dbReference type="ARBA" id="ARBA00022679"/>
    </source>
</evidence>
<evidence type="ECO:0000259" key="3">
    <source>
        <dbReference type="PROSITE" id="PS51186"/>
    </source>
</evidence>
<evidence type="ECO:0000256" key="2">
    <source>
        <dbReference type="ARBA" id="ARBA00023315"/>
    </source>
</evidence>
<protein>
    <submittedName>
        <fullName evidence="4">N-acetyltransferase</fullName>
    </submittedName>
</protein>
<dbReference type="Pfam" id="PF00583">
    <property type="entry name" value="Acetyltransf_1"/>
    <property type="match status" value="1"/>
</dbReference>
<evidence type="ECO:0000313" key="5">
    <source>
        <dbReference type="Proteomes" id="UP001165092"/>
    </source>
</evidence>
<dbReference type="RefSeq" id="WP_285758981.1">
    <property type="nucleotide sequence ID" value="NZ_BSQG01000003.1"/>
</dbReference>
<dbReference type="EMBL" id="BSQG01000003">
    <property type="protein sequence ID" value="GLU47744.1"/>
    <property type="molecule type" value="Genomic_DNA"/>
</dbReference>
<dbReference type="PANTHER" id="PTHR43877">
    <property type="entry name" value="AMINOALKYLPHOSPHONATE N-ACETYLTRANSFERASE-RELATED-RELATED"/>
    <property type="match status" value="1"/>
</dbReference>
<accession>A0A9W6P5G2</accession>
<keyword evidence="2" id="KW-0012">Acyltransferase</keyword>
<name>A0A9W6P5G2_9ACTN</name>
<dbReference type="Gene3D" id="3.40.630.30">
    <property type="match status" value="1"/>
</dbReference>
<comment type="caution">
    <text evidence="4">The sequence shown here is derived from an EMBL/GenBank/DDBJ whole genome shotgun (WGS) entry which is preliminary data.</text>
</comment>
<dbReference type="InterPro" id="IPR050832">
    <property type="entry name" value="Bact_Acetyltransf"/>
</dbReference>
<dbReference type="InterPro" id="IPR016181">
    <property type="entry name" value="Acyl_CoA_acyltransferase"/>
</dbReference>
<keyword evidence="1" id="KW-0808">Transferase</keyword>
<evidence type="ECO:0000313" key="4">
    <source>
        <dbReference type="EMBL" id="GLU47744.1"/>
    </source>
</evidence>
<keyword evidence="5" id="KW-1185">Reference proteome</keyword>